<dbReference type="SUPFAM" id="SSF52047">
    <property type="entry name" value="RNI-like"/>
    <property type="match status" value="1"/>
</dbReference>
<dbReference type="EMBL" id="KL584762">
    <property type="protein sequence ID" value="KEQ94478.1"/>
    <property type="molecule type" value="Genomic_DNA"/>
</dbReference>
<sequence>MVHLHLPPELLLLVLKQVRYGEEPAASKKSLRNAILVNRGWAEAGIRVLWQDADVAALTRLPAERRQYYTNQICELSFEHEDQSKHHATFGDLSFPRLETIYVGRIDLKSDKKLHLSQYMQSQLRSFSFLGGGLCEDALDALTSTCHNLREMNLESPIDASNAKSLIGCLTHLKLLEVLRLGDGWDSLVTRELFGVVAGHERLIRLEIECLTGDSAIQEGLAVASAPFRNLRSLRMTVGSRCIEFLASATRCLRVLVLEVEDSVHDVLVSLRPLMNLVCLELTFLGNTDLSPQGFKTLEGMVDLSVLALKKGHEPLSTMWMDDTFFIDFSSKLPKLTSLDFRVICDITASSFASLCKTHPNMEDLDLWVDADFSDWSTMSTPLFPKLKKLGVYGPLNERARRATEPLMSDEATQIADSILRHCPMLGLLCFHSYHTDRLAQFTLRAWESKTDGYFLVSSLTSFRSNDWMINNFLTMKFQPSETRIYHEWPQRHSLSSRGVIS</sequence>
<dbReference type="InParanoid" id="A0A074Y9M2"/>
<dbReference type="Proteomes" id="UP000030641">
    <property type="component" value="Unassembled WGS sequence"/>
</dbReference>
<dbReference type="HOGENOM" id="CLU_042058_0_0_1"/>
<dbReference type="GeneID" id="25369299"/>
<dbReference type="Gene3D" id="3.80.10.10">
    <property type="entry name" value="Ribonuclease Inhibitor"/>
    <property type="match status" value="1"/>
</dbReference>
<dbReference type="RefSeq" id="XP_013342790.1">
    <property type="nucleotide sequence ID" value="XM_013487336.1"/>
</dbReference>
<evidence type="ECO:0000313" key="1">
    <source>
        <dbReference type="EMBL" id="KEQ94478.1"/>
    </source>
</evidence>
<accession>A0A074Y9M2</accession>
<keyword evidence="2" id="KW-1185">Reference proteome</keyword>
<evidence type="ECO:0000313" key="2">
    <source>
        <dbReference type="Proteomes" id="UP000030641"/>
    </source>
</evidence>
<name>A0A074Y9M2_AURSE</name>
<dbReference type="AlphaFoldDB" id="A0A074Y9M2"/>
<protein>
    <recommendedName>
        <fullName evidence="3">F-box domain-containing protein</fullName>
    </recommendedName>
</protein>
<evidence type="ECO:0008006" key="3">
    <source>
        <dbReference type="Google" id="ProtNLM"/>
    </source>
</evidence>
<proteinExistence type="predicted"/>
<dbReference type="OMA" id="CLIWREA"/>
<gene>
    <name evidence="1" type="ORF">AUEXF2481DRAFT_5961</name>
</gene>
<dbReference type="InterPro" id="IPR032675">
    <property type="entry name" value="LRR_dom_sf"/>
</dbReference>
<organism evidence="1 2">
    <name type="scientific">Aureobasidium subglaciale (strain EXF-2481)</name>
    <name type="common">Aureobasidium pullulans var. subglaciale</name>
    <dbReference type="NCBI Taxonomy" id="1043005"/>
    <lineage>
        <taxon>Eukaryota</taxon>
        <taxon>Fungi</taxon>
        <taxon>Dikarya</taxon>
        <taxon>Ascomycota</taxon>
        <taxon>Pezizomycotina</taxon>
        <taxon>Dothideomycetes</taxon>
        <taxon>Dothideomycetidae</taxon>
        <taxon>Dothideales</taxon>
        <taxon>Saccotheciaceae</taxon>
        <taxon>Aureobasidium</taxon>
    </lineage>
</organism>
<dbReference type="OrthoDB" id="2305901at2759"/>
<reference evidence="1 2" key="1">
    <citation type="journal article" date="2014" name="BMC Genomics">
        <title>Genome sequencing of four Aureobasidium pullulans varieties: biotechnological potential, stress tolerance, and description of new species.</title>
        <authorList>
            <person name="Gostin Ar C."/>
            <person name="Ohm R.A."/>
            <person name="Kogej T."/>
            <person name="Sonjak S."/>
            <person name="Turk M."/>
            <person name="Zajc J."/>
            <person name="Zalar P."/>
            <person name="Grube M."/>
            <person name="Sun H."/>
            <person name="Han J."/>
            <person name="Sharma A."/>
            <person name="Chiniquy J."/>
            <person name="Ngan C.Y."/>
            <person name="Lipzen A."/>
            <person name="Barry K."/>
            <person name="Grigoriev I.V."/>
            <person name="Gunde-Cimerman N."/>
        </authorList>
    </citation>
    <scope>NUCLEOTIDE SEQUENCE [LARGE SCALE GENOMIC DNA]</scope>
    <source>
        <strain evidence="1 2">EXF-2481</strain>
    </source>
</reference>